<dbReference type="InterPro" id="IPR001455">
    <property type="entry name" value="TusA-like"/>
</dbReference>
<dbReference type="PANTHER" id="PTHR33279">
    <property type="entry name" value="SULFUR CARRIER PROTEIN YEDF-RELATED"/>
    <property type="match status" value="1"/>
</dbReference>
<accession>A0A2W5QXA6</accession>
<feature type="domain" description="UPF0033" evidence="2">
    <location>
        <begin position="16"/>
        <end position="40"/>
    </location>
</feature>
<organism evidence="3 4">
    <name type="scientific">Ancylobacter novellus</name>
    <name type="common">Thiobacillus novellus</name>
    <dbReference type="NCBI Taxonomy" id="921"/>
    <lineage>
        <taxon>Bacteria</taxon>
        <taxon>Pseudomonadati</taxon>
        <taxon>Pseudomonadota</taxon>
        <taxon>Alphaproteobacteria</taxon>
        <taxon>Hyphomicrobiales</taxon>
        <taxon>Xanthobacteraceae</taxon>
        <taxon>Ancylobacter</taxon>
    </lineage>
</organism>
<protein>
    <submittedName>
        <fullName evidence="3">Preprotein translocase subunit TatB</fullName>
    </submittedName>
</protein>
<dbReference type="SUPFAM" id="SSF64307">
    <property type="entry name" value="SirA-like"/>
    <property type="match status" value="1"/>
</dbReference>
<comment type="caution">
    <text evidence="3">The sequence shown here is derived from an EMBL/GenBank/DDBJ whole genome shotgun (WGS) entry which is preliminary data.</text>
</comment>
<comment type="similarity">
    <text evidence="1">Belongs to the sulfur carrier protein TusA family.</text>
</comment>
<dbReference type="Gene3D" id="3.30.110.40">
    <property type="entry name" value="TusA-like domain"/>
    <property type="match status" value="1"/>
</dbReference>
<dbReference type="Proteomes" id="UP000248887">
    <property type="component" value="Unassembled WGS sequence"/>
</dbReference>
<reference evidence="3 4" key="1">
    <citation type="submission" date="2017-08" db="EMBL/GenBank/DDBJ databases">
        <title>Infants hospitalized years apart are colonized by the same room-sourced microbial strains.</title>
        <authorList>
            <person name="Brooks B."/>
            <person name="Olm M.R."/>
            <person name="Firek B.A."/>
            <person name="Baker R."/>
            <person name="Thomas B.C."/>
            <person name="Morowitz M.J."/>
            <person name="Banfield J.F."/>
        </authorList>
    </citation>
    <scope>NUCLEOTIDE SEQUENCE [LARGE SCALE GENOMIC DNA]</scope>
    <source>
        <strain evidence="3">S2_005_001_R2_27</strain>
    </source>
</reference>
<dbReference type="PANTHER" id="PTHR33279:SF6">
    <property type="entry name" value="SULFUR CARRIER PROTEIN YEDF-RELATED"/>
    <property type="match status" value="1"/>
</dbReference>
<evidence type="ECO:0000313" key="4">
    <source>
        <dbReference type="Proteomes" id="UP000248887"/>
    </source>
</evidence>
<dbReference type="PROSITE" id="PS01148">
    <property type="entry name" value="UPF0033"/>
    <property type="match status" value="1"/>
</dbReference>
<dbReference type="InterPro" id="IPR036868">
    <property type="entry name" value="TusA-like_sf"/>
</dbReference>
<dbReference type="Pfam" id="PF01206">
    <property type="entry name" value="TusA"/>
    <property type="match status" value="1"/>
</dbReference>
<dbReference type="EMBL" id="QFQD01000022">
    <property type="protein sequence ID" value="PZQ83221.1"/>
    <property type="molecule type" value="Genomic_DNA"/>
</dbReference>
<evidence type="ECO:0000256" key="1">
    <source>
        <dbReference type="ARBA" id="ARBA00008984"/>
    </source>
</evidence>
<name>A0A2W5QXA6_ANCNO</name>
<evidence type="ECO:0000313" key="3">
    <source>
        <dbReference type="EMBL" id="PZQ83221.1"/>
    </source>
</evidence>
<evidence type="ECO:0000259" key="2">
    <source>
        <dbReference type="PROSITE" id="PS01148"/>
    </source>
</evidence>
<dbReference type="AlphaFoldDB" id="A0A2W5QXA6"/>
<proteinExistence type="inferred from homology"/>
<gene>
    <name evidence="3" type="ORF">DI549_08895</name>
</gene>
<dbReference type="CDD" id="cd00291">
    <property type="entry name" value="SirA_YedF_YeeD"/>
    <property type="match status" value="1"/>
</dbReference>
<sequence>MATNDREATSDQPVRLDLRGLKCPLPALHTRRALERAAPGTRLVVECTDPMAVIDIPHLVRQRGDELEAQETAGLPLVFHIRRAGS</sequence>